<accession>A0ABX1VS02</accession>
<protein>
    <submittedName>
        <fullName evidence="2">Class I SAM-dependent methyltransferase</fullName>
    </submittedName>
</protein>
<dbReference type="GO" id="GO:0008168">
    <property type="term" value="F:methyltransferase activity"/>
    <property type="evidence" value="ECO:0007669"/>
    <property type="project" value="UniProtKB-KW"/>
</dbReference>
<evidence type="ECO:0000313" key="2">
    <source>
        <dbReference type="EMBL" id="NNJ30780.1"/>
    </source>
</evidence>
<proteinExistence type="predicted"/>
<gene>
    <name evidence="2" type="ORF">G9470_13385</name>
</gene>
<reference evidence="2 3" key="1">
    <citation type="submission" date="2020-03" db="EMBL/GenBank/DDBJ databases">
        <title>Genome Sequence of industrial isolate, B5A.</title>
        <authorList>
            <person name="Sharma S."/>
            <person name="Patil P.B."/>
            <person name="Korpole S."/>
        </authorList>
    </citation>
    <scope>NUCLEOTIDE SEQUENCE [LARGE SCALE GENOMIC DNA]</scope>
    <source>
        <strain evidence="2 3">PI-S10-B5A</strain>
    </source>
</reference>
<dbReference type="PANTHER" id="PTHR43667">
    <property type="entry name" value="CYCLOPROPANE-FATTY-ACYL-PHOSPHOLIPID SYNTHASE"/>
    <property type="match status" value="1"/>
</dbReference>
<dbReference type="Gene3D" id="3.40.50.150">
    <property type="entry name" value="Vaccinia Virus protein VP39"/>
    <property type="match status" value="1"/>
</dbReference>
<name>A0ABX1VS02_9FIRM</name>
<comment type="caution">
    <text evidence="2">The sequence shown here is derived from an EMBL/GenBank/DDBJ whole genome shotgun (WGS) entry which is preliminary data.</text>
</comment>
<evidence type="ECO:0000259" key="1">
    <source>
        <dbReference type="Pfam" id="PF13649"/>
    </source>
</evidence>
<feature type="domain" description="Methyltransferase" evidence="1">
    <location>
        <begin position="45"/>
        <end position="141"/>
    </location>
</feature>
<dbReference type="InterPro" id="IPR041698">
    <property type="entry name" value="Methyltransf_25"/>
</dbReference>
<keyword evidence="2" id="KW-0489">Methyltransferase</keyword>
<organism evidence="2 3">
    <name type="scientific">Lacrimispora defluvii</name>
    <dbReference type="NCBI Taxonomy" id="2719233"/>
    <lineage>
        <taxon>Bacteria</taxon>
        <taxon>Bacillati</taxon>
        <taxon>Bacillota</taxon>
        <taxon>Clostridia</taxon>
        <taxon>Lachnospirales</taxon>
        <taxon>Lachnospiraceae</taxon>
        <taxon>Lacrimispora</taxon>
    </lineage>
</organism>
<dbReference type="Gene3D" id="2.20.25.110">
    <property type="entry name" value="S-adenosyl-L-methionine-dependent methyltransferases"/>
    <property type="match status" value="1"/>
</dbReference>
<dbReference type="EMBL" id="JAAOXG010000024">
    <property type="protein sequence ID" value="NNJ30780.1"/>
    <property type="molecule type" value="Genomic_DNA"/>
</dbReference>
<dbReference type="Proteomes" id="UP000539052">
    <property type="component" value="Unassembled WGS sequence"/>
</dbReference>
<dbReference type="Pfam" id="PF13649">
    <property type="entry name" value="Methyltransf_25"/>
    <property type="match status" value="1"/>
</dbReference>
<dbReference type="SUPFAM" id="SSF53335">
    <property type="entry name" value="S-adenosyl-L-methionine-dependent methyltransferases"/>
    <property type="match status" value="1"/>
</dbReference>
<dbReference type="GO" id="GO:0032259">
    <property type="term" value="P:methylation"/>
    <property type="evidence" value="ECO:0007669"/>
    <property type="project" value="UniProtKB-KW"/>
</dbReference>
<dbReference type="InterPro" id="IPR029063">
    <property type="entry name" value="SAM-dependent_MTases_sf"/>
</dbReference>
<dbReference type="RefSeq" id="WP_170821960.1">
    <property type="nucleotide sequence ID" value="NZ_JAAOXG010000024.1"/>
</dbReference>
<evidence type="ECO:0000313" key="3">
    <source>
        <dbReference type="Proteomes" id="UP000539052"/>
    </source>
</evidence>
<dbReference type="PANTHER" id="PTHR43667:SF2">
    <property type="entry name" value="FATTY ACID C-METHYL TRANSFERASE"/>
    <property type="match status" value="1"/>
</dbReference>
<dbReference type="CDD" id="cd02440">
    <property type="entry name" value="AdoMet_MTases"/>
    <property type="match status" value="1"/>
</dbReference>
<keyword evidence="3" id="KW-1185">Reference proteome</keyword>
<keyword evidence="2" id="KW-0808">Transferase</keyword>
<sequence>MVAKESDWYKNIWSLDIKNHSWVEDTKQQIDFIIKTLDLRKNQRILDLACGFGRHSLELSRRGFQVVGADITKDYITDAENTAKKEGLSARFILSDIRDLKFNQEFDVVLNLADGAIGYLENDSENLKIFDVIADALKPGGKHFMDLCNAEYAKLHFPATSWEAGENALSLSSFEWNPEKKIMLYGGKTISYGEPLVKPEILRGDAIRLYSHEELDGILEARNMMIIQTYSNYYGKPETSKELQLMVYSIKS</sequence>
<dbReference type="InterPro" id="IPR050723">
    <property type="entry name" value="CFA/CMAS"/>
</dbReference>